<evidence type="ECO:0000313" key="3">
    <source>
        <dbReference type="Proteomes" id="UP000198312"/>
    </source>
</evidence>
<feature type="transmembrane region" description="Helical" evidence="1">
    <location>
        <begin position="75"/>
        <end position="101"/>
    </location>
</feature>
<feature type="transmembrane region" description="Helical" evidence="1">
    <location>
        <begin position="47"/>
        <end position="69"/>
    </location>
</feature>
<gene>
    <name evidence="2" type="ORF">CFK37_16560</name>
</gene>
<name>A0A220U5S4_9BACI</name>
<keyword evidence="1" id="KW-0812">Transmembrane</keyword>
<keyword evidence="1" id="KW-1133">Transmembrane helix</keyword>
<dbReference type="EMBL" id="CP022315">
    <property type="protein sequence ID" value="ASK63654.1"/>
    <property type="molecule type" value="Genomic_DNA"/>
</dbReference>
<dbReference type="AlphaFoldDB" id="A0A220U5S4"/>
<dbReference type="OrthoDB" id="9891818at2"/>
<proteinExistence type="predicted"/>
<accession>A0A220U5S4</accession>
<keyword evidence="3" id="KW-1185">Reference proteome</keyword>
<sequence length="109" mass="12403">MEKTIELLTIGVGPYGLMGLIVCGAFICYLFIKPVIQWFIALKQERILSYIMCSLLICIFTISIGFLFFQGDYVYLLKITLVCMALFGGILVIVRLLLFLFQSIFTKNV</sequence>
<dbReference type="Proteomes" id="UP000198312">
    <property type="component" value="Chromosome"/>
</dbReference>
<organism evidence="2 3">
    <name type="scientific">Virgibacillus phasianinus</name>
    <dbReference type="NCBI Taxonomy" id="2017483"/>
    <lineage>
        <taxon>Bacteria</taxon>
        <taxon>Bacillati</taxon>
        <taxon>Bacillota</taxon>
        <taxon>Bacilli</taxon>
        <taxon>Bacillales</taxon>
        <taxon>Bacillaceae</taxon>
        <taxon>Virgibacillus</taxon>
    </lineage>
</organism>
<keyword evidence="1" id="KW-0472">Membrane</keyword>
<evidence type="ECO:0000256" key="1">
    <source>
        <dbReference type="SAM" id="Phobius"/>
    </source>
</evidence>
<reference evidence="2 3" key="1">
    <citation type="submission" date="2017-07" db="EMBL/GenBank/DDBJ databases">
        <title>Virgibacillus sp. LM2416.</title>
        <authorList>
            <person name="Tak E.J."/>
            <person name="Bae J.-W."/>
        </authorList>
    </citation>
    <scope>NUCLEOTIDE SEQUENCE [LARGE SCALE GENOMIC DNA]</scope>
    <source>
        <strain evidence="2 3">LM2416</strain>
    </source>
</reference>
<protein>
    <submittedName>
        <fullName evidence="2">Uncharacterized protein</fullName>
    </submittedName>
</protein>
<feature type="transmembrane region" description="Helical" evidence="1">
    <location>
        <begin position="12"/>
        <end position="32"/>
    </location>
</feature>
<dbReference type="RefSeq" id="WP_089062913.1">
    <property type="nucleotide sequence ID" value="NZ_CP022315.1"/>
</dbReference>
<dbReference type="KEGG" id="vil:CFK37_16560"/>
<evidence type="ECO:0000313" key="2">
    <source>
        <dbReference type="EMBL" id="ASK63654.1"/>
    </source>
</evidence>